<dbReference type="Pfam" id="PF01607">
    <property type="entry name" value="CBM_14"/>
    <property type="match status" value="1"/>
</dbReference>
<accession>A0A1Y3B9E2</accession>
<feature type="region of interest" description="Disordered" evidence="1">
    <location>
        <begin position="61"/>
        <end position="96"/>
    </location>
</feature>
<dbReference type="GO" id="GO:0005576">
    <property type="term" value="C:extracellular region"/>
    <property type="evidence" value="ECO:0007669"/>
    <property type="project" value="InterPro"/>
</dbReference>
<name>A0A1Y3B9E2_EURMA</name>
<comment type="caution">
    <text evidence="3">The sequence shown here is derived from an EMBL/GenBank/DDBJ whole genome shotgun (WGS) entry which is preliminary data.</text>
</comment>
<evidence type="ECO:0000259" key="2">
    <source>
        <dbReference type="Pfam" id="PF01607"/>
    </source>
</evidence>
<sequence>MTRKTTELIGGKHSFLCPNGTIFSQEYLICDWWYNVKCDESPRFYPLNRDVYASGLNLDINHNNHHQQQQNRDQLPQPSMINSQKTSVDGATNEQP</sequence>
<dbReference type="EMBL" id="MUJZ01032269">
    <property type="protein sequence ID" value="OTF77501.1"/>
    <property type="molecule type" value="Genomic_DNA"/>
</dbReference>
<evidence type="ECO:0000256" key="1">
    <source>
        <dbReference type="SAM" id="MobiDB-lite"/>
    </source>
</evidence>
<dbReference type="AlphaFoldDB" id="A0A1Y3B9E2"/>
<feature type="compositionally biased region" description="Polar residues" evidence="1">
    <location>
        <begin position="72"/>
        <end position="96"/>
    </location>
</feature>
<reference evidence="3 4" key="1">
    <citation type="submission" date="2017-03" db="EMBL/GenBank/DDBJ databases">
        <title>Genome Survey of Euroglyphus maynei.</title>
        <authorList>
            <person name="Arlian L.G."/>
            <person name="Morgan M.S."/>
            <person name="Rider S.D."/>
        </authorList>
    </citation>
    <scope>NUCLEOTIDE SEQUENCE [LARGE SCALE GENOMIC DNA]</scope>
    <source>
        <strain evidence="3">Arlian Lab</strain>
        <tissue evidence="3">Whole body</tissue>
    </source>
</reference>
<feature type="domain" description="Chitin-binding type-2" evidence="2">
    <location>
        <begin position="10"/>
        <end position="38"/>
    </location>
</feature>
<dbReference type="InterPro" id="IPR036508">
    <property type="entry name" value="Chitin-bd_dom_sf"/>
</dbReference>
<dbReference type="InterPro" id="IPR052976">
    <property type="entry name" value="Scoloptoxin-like"/>
</dbReference>
<gene>
    <name evidence="3" type="ORF">BLA29_005068</name>
</gene>
<dbReference type="InterPro" id="IPR002557">
    <property type="entry name" value="Chitin-bd_dom"/>
</dbReference>
<dbReference type="Proteomes" id="UP000194236">
    <property type="component" value="Unassembled WGS sequence"/>
</dbReference>
<dbReference type="SUPFAM" id="SSF57625">
    <property type="entry name" value="Invertebrate chitin-binding proteins"/>
    <property type="match status" value="1"/>
</dbReference>
<dbReference type="Gene3D" id="2.170.140.10">
    <property type="entry name" value="Chitin binding domain"/>
    <property type="match status" value="1"/>
</dbReference>
<evidence type="ECO:0000313" key="3">
    <source>
        <dbReference type="EMBL" id="OTF77501.1"/>
    </source>
</evidence>
<organism evidence="3 4">
    <name type="scientific">Euroglyphus maynei</name>
    <name type="common">Mayne's house dust mite</name>
    <dbReference type="NCBI Taxonomy" id="6958"/>
    <lineage>
        <taxon>Eukaryota</taxon>
        <taxon>Metazoa</taxon>
        <taxon>Ecdysozoa</taxon>
        <taxon>Arthropoda</taxon>
        <taxon>Chelicerata</taxon>
        <taxon>Arachnida</taxon>
        <taxon>Acari</taxon>
        <taxon>Acariformes</taxon>
        <taxon>Sarcoptiformes</taxon>
        <taxon>Astigmata</taxon>
        <taxon>Psoroptidia</taxon>
        <taxon>Analgoidea</taxon>
        <taxon>Pyroglyphidae</taxon>
        <taxon>Pyroglyphinae</taxon>
        <taxon>Euroglyphus</taxon>
    </lineage>
</organism>
<protein>
    <recommendedName>
        <fullName evidence="2">Chitin-binding type-2 domain-containing protein</fullName>
    </recommendedName>
</protein>
<dbReference type="PANTHER" id="PTHR22933">
    <property type="entry name" value="FI18007P1-RELATED"/>
    <property type="match status" value="1"/>
</dbReference>
<proteinExistence type="predicted"/>
<keyword evidence="4" id="KW-1185">Reference proteome</keyword>
<dbReference type="OrthoDB" id="6513720at2759"/>
<feature type="non-terminal residue" evidence="3">
    <location>
        <position position="96"/>
    </location>
</feature>
<dbReference type="PANTHER" id="PTHR22933:SF43">
    <property type="entry name" value="LP10131P"/>
    <property type="match status" value="1"/>
</dbReference>
<evidence type="ECO:0000313" key="4">
    <source>
        <dbReference type="Proteomes" id="UP000194236"/>
    </source>
</evidence>
<dbReference type="GO" id="GO:0008061">
    <property type="term" value="F:chitin binding"/>
    <property type="evidence" value="ECO:0007669"/>
    <property type="project" value="InterPro"/>
</dbReference>